<gene>
    <name evidence="1" type="ORF">FLM02_06740</name>
</gene>
<organism evidence="1 2">
    <name type="scientific">Vibrio cholerae</name>
    <dbReference type="NCBI Taxonomy" id="666"/>
    <lineage>
        <taxon>Bacteria</taxon>
        <taxon>Pseudomonadati</taxon>
        <taxon>Pseudomonadota</taxon>
        <taxon>Gammaproteobacteria</taxon>
        <taxon>Vibrionales</taxon>
        <taxon>Vibrionaceae</taxon>
        <taxon>Vibrio</taxon>
    </lineage>
</organism>
<accession>A0A544B028</accession>
<dbReference type="Proteomes" id="UP000319979">
    <property type="component" value="Unassembled WGS sequence"/>
</dbReference>
<sequence>MKEPSVTEIKLAAGVPVESPFLGWLIHNPMKDDFLHVVRGSSGTFWTQTPETAKHFKLYRQAVRVLQAQELSDRALVVAAFDIGSRILVAAPNHQQQFLTESDNPFRNLASLLER</sequence>
<proteinExistence type="predicted"/>
<dbReference type="RefSeq" id="WP_000662711.1">
    <property type="nucleotide sequence ID" value="NZ_JAEMFD010000001.1"/>
</dbReference>
<dbReference type="EMBL" id="VIOS01000015">
    <property type="protein sequence ID" value="TQP15609.1"/>
    <property type="molecule type" value="Genomic_DNA"/>
</dbReference>
<dbReference type="AlphaFoldDB" id="A0A544B028"/>
<evidence type="ECO:0000313" key="2">
    <source>
        <dbReference type="Proteomes" id="UP000319979"/>
    </source>
</evidence>
<evidence type="ECO:0000313" key="1">
    <source>
        <dbReference type="EMBL" id="TQP15609.1"/>
    </source>
</evidence>
<comment type="caution">
    <text evidence="1">The sequence shown here is derived from an EMBL/GenBank/DDBJ whole genome shotgun (WGS) entry which is preliminary data.</text>
</comment>
<protein>
    <submittedName>
        <fullName evidence="1">Uncharacterized protein</fullName>
    </submittedName>
</protein>
<reference evidence="1 2" key="1">
    <citation type="submission" date="2019-07" db="EMBL/GenBank/DDBJ databases">
        <title>Phenotypic and genotypic antimicrobial resistance traits of Vibrio cholerae non-O1/non-O139 isolated from a large Austrian lake frequently associated with cases of infection.</title>
        <authorList>
            <person name="Lepuschitz S."/>
            <person name="Baron S."/>
            <person name="Larvor E."/>
            <person name="Granier S."/>
            <person name="Pretzer C."/>
            <person name="Mach R.L."/>
            <person name="Farnleitner A.H."/>
            <person name="Ruppitsch W."/>
            <person name="Pleininger S."/>
            <person name="Indra A."/>
            <person name="Kirschner A.K.T."/>
        </authorList>
    </citation>
    <scope>NUCLEOTIDE SEQUENCE [LARGE SCALE GENOMIC DNA]</scope>
    <source>
        <strain evidence="1 2">A12JL36W90</strain>
    </source>
</reference>
<name>A0A544B028_VIBCL</name>